<reference evidence="2" key="1">
    <citation type="submission" date="2021-01" db="EMBL/GenBank/DDBJ databases">
        <authorList>
            <person name="Corre E."/>
            <person name="Pelletier E."/>
            <person name="Niang G."/>
            <person name="Scheremetjew M."/>
            <person name="Finn R."/>
            <person name="Kale V."/>
            <person name="Holt S."/>
            <person name="Cochrane G."/>
            <person name="Meng A."/>
            <person name="Brown T."/>
            <person name="Cohen L."/>
        </authorList>
    </citation>
    <scope>NUCLEOTIDE SEQUENCE</scope>
    <source>
        <strain evidence="2">RCC1130</strain>
    </source>
</reference>
<accession>A0A7S0JET2</accession>
<dbReference type="EMBL" id="HBER01048748">
    <property type="protein sequence ID" value="CAD8549171.1"/>
    <property type="molecule type" value="Transcribed_RNA"/>
</dbReference>
<dbReference type="AlphaFoldDB" id="A0A7S0JET2"/>
<protein>
    <submittedName>
        <fullName evidence="2">Uncharacterized protein</fullName>
    </submittedName>
</protein>
<evidence type="ECO:0000313" key="2">
    <source>
        <dbReference type="EMBL" id="CAD8549171.1"/>
    </source>
</evidence>
<sequence length="211" mass="23023">MASSRRQGAILALAFQSAASALPRPPSFVSRPPPSSDDSSSTLPLSCRATVTPRVHVSKHTECLGCALTVAAEYDLAERAVSYEASLEERLAGGAISMRNQSVTWTKAWFFPGLTDAMTRLELHTSFDVRTGRADGRLRLGLRRRFSPKGLSLVHSLPVDREGRCKLEVGATLTVPDDLELSSDDVLAGRNSLRDARFGIDVDHLVLRLMY</sequence>
<feature type="region of interest" description="Disordered" evidence="1">
    <location>
        <begin position="21"/>
        <end position="44"/>
    </location>
</feature>
<organism evidence="2">
    <name type="scientific">Calcidiscus leptoporus</name>
    <dbReference type="NCBI Taxonomy" id="127549"/>
    <lineage>
        <taxon>Eukaryota</taxon>
        <taxon>Haptista</taxon>
        <taxon>Haptophyta</taxon>
        <taxon>Prymnesiophyceae</taxon>
        <taxon>Coccolithales</taxon>
        <taxon>Calcidiscaceae</taxon>
        <taxon>Calcidiscus</taxon>
    </lineage>
</organism>
<feature type="compositionally biased region" description="Pro residues" evidence="1">
    <location>
        <begin position="23"/>
        <end position="35"/>
    </location>
</feature>
<name>A0A7S0JET2_9EUKA</name>
<proteinExistence type="predicted"/>
<gene>
    <name evidence="2" type="ORF">CLEP1334_LOCUS24461</name>
</gene>
<evidence type="ECO:0000256" key="1">
    <source>
        <dbReference type="SAM" id="MobiDB-lite"/>
    </source>
</evidence>